<evidence type="ECO:0000256" key="1">
    <source>
        <dbReference type="SAM" id="SignalP"/>
    </source>
</evidence>
<evidence type="ECO:0000313" key="3">
    <source>
        <dbReference type="Proteomes" id="UP000237347"/>
    </source>
</evidence>
<accession>A0AAW0J442</accession>
<protein>
    <submittedName>
        <fullName evidence="2">Uncharacterized protein</fullName>
    </submittedName>
</protein>
<name>A0AAW0J442_QUESU</name>
<comment type="caution">
    <text evidence="2">The sequence shown here is derived from an EMBL/GenBank/DDBJ whole genome shotgun (WGS) entry which is preliminary data.</text>
</comment>
<reference evidence="2 3" key="1">
    <citation type="journal article" date="2018" name="Sci. Data">
        <title>The draft genome sequence of cork oak.</title>
        <authorList>
            <person name="Ramos A.M."/>
            <person name="Usie A."/>
            <person name="Barbosa P."/>
            <person name="Barros P.M."/>
            <person name="Capote T."/>
            <person name="Chaves I."/>
            <person name="Simoes F."/>
            <person name="Abreu I."/>
            <person name="Carrasquinho I."/>
            <person name="Faro C."/>
            <person name="Guimaraes J.B."/>
            <person name="Mendonca D."/>
            <person name="Nobrega F."/>
            <person name="Rodrigues L."/>
            <person name="Saibo N.J.M."/>
            <person name="Varela M.C."/>
            <person name="Egas C."/>
            <person name="Matos J."/>
            <person name="Miguel C.M."/>
            <person name="Oliveira M.M."/>
            <person name="Ricardo C.P."/>
            <person name="Goncalves S."/>
        </authorList>
    </citation>
    <scope>NUCLEOTIDE SEQUENCE [LARGE SCALE GENOMIC DNA]</scope>
    <source>
        <strain evidence="3">cv. HL8</strain>
    </source>
</reference>
<proteinExistence type="predicted"/>
<keyword evidence="3" id="KW-1185">Reference proteome</keyword>
<feature type="chain" id="PRO_5043743449" evidence="1">
    <location>
        <begin position="27"/>
        <end position="58"/>
    </location>
</feature>
<dbReference type="AlphaFoldDB" id="A0AAW0J442"/>
<feature type="signal peptide" evidence="1">
    <location>
        <begin position="1"/>
        <end position="26"/>
    </location>
</feature>
<organism evidence="2 3">
    <name type="scientific">Quercus suber</name>
    <name type="common">Cork oak</name>
    <dbReference type="NCBI Taxonomy" id="58331"/>
    <lineage>
        <taxon>Eukaryota</taxon>
        <taxon>Viridiplantae</taxon>
        <taxon>Streptophyta</taxon>
        <taxon>Embryophyta</taxon>
        <taxon>Tracheophyta</taxon>
        <taxon>Spermatophyta</taxon>
        <taxon>Magnoliopsida</taxon>
        <taxon>eudicotyledons</taxon>
        <taxon>Gunneridae</taxon>
        <taxon>Pentapetalae</taxon>
        <taxon>rosids</taxon>
        <taxon>fabids</taxon>
        <taxon>Fagales</taxon>
        <taxon>Fagaceae</taxon>
        <taxon>Quercus</taxon>
    </lineage>
</organism>
<dbReference type="EMBL" id="PKMF04000703">
    <property type="protein sequence ID" value="KAK7821363.1"/>
    <property type="molecule type" value="Genomic_DNA"/>
</dbReference>
<keyword evidence="1" id="KW-0732">Signal</keyword>
<gene>
    <name evidence="2" type="ORF">CFP56_037777</name>
</gene>
<evidence type="ECO:0000313" key="2">
    <source>
        <dbReference type="EMBL" id="KAK7821363.1"/>
    </source>
</evidence>
<dbReference type="Proteomes" id="UP000237347">
    <property type="component" value="Unassembled WGS sequence"/>
</dbReference>
<sequence>MSILLCLELVIVMPLVILLNYNPVMSTPIRSIPICPFPIKFNLTPIWKLPGFARARAN</sequence>